<evidence type="ECO:0000256" key="4">
    <source>
        <dbReference type="ARBA" id="ARBA00022833"/>
    </source>
</evidence>
<dbReference type="Proteomes" id="UP000029444">
    <property type="component" value="Unassembled WGS sequence"/>
</dbReference>
<dbReference type="eggNOG" id="COG0402">
    <property type="taxonomic scope" value="Bacteria"/>
</dbReference>
<dbReference type="InterPro" id="IPR011059">
    <property type="entry name" value="Metal-dep_hydrolase_composite"/>
</dbReference>
<comment type="catalytic activity">
    <reaction evidence="5">
        <text>S-methyl-5'-thioadenosine + H2O + H(+) = S-methyl-5'-thioinosine + NH4(+)</text>
        <dbReference type="Rhea" id="RHEA:25025"/>
        <dbReference type="ChEBI" id="CHEBI:15377"/>
        <dbReference type="ChEBI" id="CHEBI:15378"/>
        <dbReference type="ChEBI" id="CHEBI:17509"/>
        <dbReference type="ChEBI" id="CHEBI:28938"/>
        <dbReference type="ChEBI" id="CHEBI:48595"/>
        <dbReference type="EC" id="3.5.4.31"/>
    </reaction>
</comment>
<comment type="cofactor">
    <cofactor evidence="5">
        <name>Zn(2+)</name>
        <dbReference type="ChEBI" id="CHEBI:29105"/>
    </cofactor>
    <text evidence="5">Binds 1 zinc ion per subunit.</text>
</comment>
<evidence type="ECO:0000313" key="7">
    <source>
        <dbReference type="EMBL" id="KGD64016.1"/>
    </source>
</evidence>
<feature type="binding site" evidence="5">
    <location>
        <position position="73"/>
    </location>
    <ligand>
        <name>Zn(2+)</name>
        <dbReference type="ChEBI" id="CHEBI:29105"/>
    </ligand>
</feature>
<dbReference type="EMBL" id="ARXV01000012">
    <property type="protein sequence ID" value="KGD64016.1"/>
    <property type="molecule type" value="Genomic_DNA"/>
</dbReference>
<dbReference type="SUPFAM" id="SSF51556">
    <property type="entry name" value="Metallo-dependent hydrolases"/>
    <property type="match status" value="1"/>
</dbReference>
<dbReference type="NCBIfam" id="NF006549">
    <property type="entry name" value="PRK09045.1"/>
    <property type="match status" value="1"/>
</dbReference>
<comment type="caution">
    <text evidence="5">Lacks conserved residue(s) required for the propagation of feature annotation.</text>
</comment>
<evidence type="ECO:0000256" key="5">
    <source>
        <dbReference type="HAMAP-Rule" id="MF_01281"/>
    </source>
</evidence>
<dbReference type="EC" id="3.5.4.28" evidence="5"/>
<dbReference type="GO" id="GO:0090614">
    <property type="term" value="F:5'-methylthioadenosine deaminase activity"/>
    <property type="evidence" value="ECO:0007669"/>
    <property type="project" value="UniProtKB-UniRule"/>
</dbReference>
<evidence type="ECO:0000259" key="6">
    <source>
        <dbReference type="Pfam" id="PF01979"/>
    </source>
</evidence>
<dbReference type="InterPro" id="IPR023512">
    <property type="entry name" value="Deaminase_MtaD/DadD"/>
</dbReference>
<dbReference type="InterPro" id="IPR006680">
    <property type="entry name" value="Amidohydro-rel"/>
</dbReference>
<protein>
    <recommendedName>
        <fullName evidence="5">5-methylthioadenosine/S-adenosylhomocysteine deaminase</fullName>
        <shortName evidence="5">MTA/SAH deaminase</shortName>
        <ecNumber evidence="5">3.5.4.28</ecNumber>
        <ecNumber evidence="5">3.5.4.31</ecNumber>
    </recommendedName>
</protein>
<comment type="function">
    <text evidence="5">Catalyzes the deamination of 5-methylthioadenosine and S-adenosyl-L-homocysteine into 5-methylthioinosine and S-inosyl-L-homocysteine, respectively. Is also able to deaminate adenosine.</text>
</comment>
<dbReference type="InterPro" id="IPR032466">
    <property type="entry name" value="Metal_Hydrolase"/>
</dbReference>
<dbReference type="FunFam" id="3.20.20.140:FF:000014">
    <property type="entry name" value="5-methylthioadenosine/S-adenosylhomocysteine deaminase"/>
    <property type="match status" value="1"/>
</dbReference>
<feature type="binding site" evidence="5">
    <location>
        <position position="223"/>
    </location>
    <ligand>
        <name>substrate</name>
    </ligand>
</feature>
<keyword evidence="8" id="KW-1185">Reference proteome</keyword>
<dbReference type="Gene3D" id="2.30.40.10">
    <property type="entry name" value="Urease, subunit C, domain 1"/>
    <property type="match status" value="1"/>
</dbReference>
<accession>A0A095SHB2</accession>
<evidence type="ECO:0000256" key="3">
    <source>
        <dbReference type="ARBA" id="ARBA00022801"/>
    </source>
</evidence>
<dbReference type="SUPFAM" id="SSF51338">
    <property type="entry name" value="Composite domain of metallo-dependent hydrolases"/>
    <property type="match status" value="1"/>
</dbReference>
<proteinExistence type="inferred from homology"/>
<keyword evidence="4 5" id="KW-0862">Zinc</keyword>
<dbReference type="Pfam" id="PF01979">
    <property type="entry name" value="Amidohydro_1"/>
    <property type="match status" value="1"/>
</dbReference>
<dbReference type="PANTHER" id="PTHR43794:SF11">
    <property type="entry name" value="AMIDOHYDROLASE-RELATED DOMAIN-CONTAINING PROTEIN"/>
    <property type="match status" value="1"/>
</dbReference>
<feature type="binding site" evidence="5">
    <location>
        <position position="308"/>
    </location>
    <ligand>
        <name>substrate</name>
    </ligand>
</feature>
<dbReference type="OrthoDB" id="9787621at2"/>
<dbReference type="EC" id="3.5.4.31" evidence="5"/>
<comment type="catalytic activity">
    <reaction evidence="5">
        <text>S-adenosyl-L-homocysteine + H2O + H(+) = S-inosyl-L-homocysteine + NH4(+)</text>
        <dbReference type="Rhea" id="RHEA:20716"/>
        <dbReference type="ChEBI" id="CHEBI:15377"/>
        <dbReference type="ChEBI" id="CHEBI:15378"/>
        <dbReference type="ChEBI" id="CHEBI:28938"/>
        <dbReference type="ChEBI" id="CHEBI:57856"/>
        <dbReference type="ChEBI" id="CHEBI:57985"/>
        <dbReference type="EC" id="3.5.4.28"/>
    </reaction>
</comment>
<reference evidence="7 8" key="1">
    <citation type="submission" date="2012-09" db="EMBL/GenBank/DDBJ databases">
        <title>Genome Sequence of alkane-degrading Bacterium Alcanivorax sp. 19-m-6.</title>
        <authorList>
            <person name="Lai Q."/>
            <person name="Shao Z."/>
        </authorList>
    </citation>
    <scope>NUCLEOTIDE SEQUENCE [LARGE SCALE GENOMIC DNA]</scope>
    <source>
        <strain evidence="7 8">19-m-6</strain>
    </source>
</reference>
<dbReference type="PANTHER" id="PTHR43794">
    <property type="entry name" value="AMINOHYDROLASE SSNA-RELATED"/>
    <property type="match status" value="1"/>
</dbReference>
<dbReference type="STRING" id="1177154.Y5S_02784"/>
<feature type="domain" description="Amidohydrolase-related" evidence="6">
    <location>
        <begin position="63"/>
        <end position="410"/>
    </location>
</feature>
<dbReference type="InterPro" id="IPR050287">
    <property type="entry name" value="MTA/SAH_deaminase"/>
</dbReference>
<evidence type="ECO:0000256" key="2">
    <source>
        <dbReference type="ARBA" id="ARBA00022723"/>
    </source>
</evidence>
<dbReference type="HAMAP" id="MF_01281">
    <property type="entry name" value="MTA_SAH_deamin"/>
    <property type="match status" value="1"/>
</dbReference>
<gene>
    <name evidence="5" type="primary">mtaD</name>
    <name evidence="7" type="ORF">Y5S_02784</name>
</gene>
<feature type="binding site" evidence="5">
    <location>
        <position position="220"/>
    </location>
    <ligand>
        <name>Zn(2+)</name>
        <dbReference type="ChEBI" id="CHEBI:29105"/>
    </ligand>
</feature>
<keyword evidence="2 5" id="KW-0479">Metal-binding</keyword>
<evidence type="ECO:0000256" key="1">
    <source>
        <dbReference type="ARBA" id="ARBA00006745"/>
    </source>
</evidence>
<dbReference type="Gene3D" id="3.20.20.140">
    <property type="entry name" value="Metal-dependent hydrolases"/>
    <property type="match status" value="1"/>
</dbReference>
<dbReference type="GO" id="GO:0046872">
    <property type="term" value="F:metal ion binding"/>
    <property type="evidence" value="ECO:0007669"/>
    <property type="project" value="UniProtKB-KW"/>
</dbReference>
<dbReference type="CDD" id="cd01298">
    <property type="entry name" value="ATZ_TRZ_like"/>
    <property type="match status" value="1"/>
</dbReference>
<feature type="binding site" evidence="5">
    <location>
        <position position="193"/>
    </location>
    <ligand>
        <name>substrate</name>
    </ligand>
</feature>
<keyword evidence="3 5" id="KW-0378">Hydrolase</keyword>
<evidence type="ECO:0000313" key="8">
    <source>
        <dbReference type="Proteomes" id="UP000029444"/>
    </source>
</evidence>
<sequence>MSDHQADLIVHARWIATVSADDAVLENHALVVKDGLIADLLPSELADEKWQADTVTRLDDHLLIPGLVNAHTHAAMNLLRGIADDLPLMTWLEKHIWPAEGQFVSEQFVYEGTRLAAAEMIRSGTTTFADMYFFPASAAKATVEAGLRATLFCPLLDFPTPMGAGPDDYIRLATDAMDEWRHDPRIQIGFGPHAPYTVSDEPLQKVLTLAEELDVPMMMHVHETAGEIQMAVGNTGERPLTRLKALGLLSPRLLAVHMTQLTDEEIELVAETGTHVVHCPESNLKLASGFAPVEKLRKGQINVALGTDGAASNNDLDMIGEARTAAFLAKGVSLQADALPAADVLKMATLNGAKALGRDDEIGSLEIGKQADMVAVDLNRLETQPVYDPVAQLIYAASRDQVTHTWVGGRCLMDSRKLTTLNEALILKNAQQWQQTIAGANNRDR</sequence>
<dbReference type="PATRIC" id="fig|1177154.3.peg.2824"/>
<feature type="binding site" evidence="5">
    <location>
        <position position="71"/>
    </location>
    <ligand>
        <name>Zn(2+)</name>
        <dbReference type="ChEBI" id="CHEBI:29105"/>
    </ligand>
</feature>
<feature type="binding site" evidence="5">
    <location>
        <position position="308"/>
    </location>
    <ligand>
        <name>Zn(2+)</name>
        <dbReference type="ChEBI" id="CHEBI:29105"/>
    </ligand>
</feature>
<name>A0A095SHB2_9GAMM</name>
<comment type="similarity">
    <text evidence="5">Belongs to the metallo-dependent hydrolases superfamily. MTA/SAH deaminase family.</text>
</comment>
<dbReference type="GO" id="GO:0050270">
    <property type="term" value="F:S-adenosylhomocysteine deaminase activity"/>
    <property type="evidence" value="ECO:0007669"/>
    <property type="project" value="UniProtKB-UniRule"/>
</dbReference>
<dbReference type="RefSeq" id="WP_035233803.1">
    <property type="nucleotide sequence ID" value="NZ_ARXV01000012.1"/>
</dbReference>
<comment type="similarity">
    <text evidence="1">Belongs to the metallo-dependent hydrolases superfamily. ATZ/TRZ family.</text>
</comment>
<dbReference type="AlphaFoldDB" id="A0A095SHB2"/>
<organism evidence="7 8">
    <name type="scientific">Alcanivorax nanhaiticus</name>
    <dbReference type="NCBI Taxonomy" id="1177154"/>
    <lineage>
        <taxon>Bacteria</taxon>
        <taxon>Pseudomonadati</taxon>
        <taxon>Pseudomonadota</taxon>
        <taxon>Gammaproteobacteria</taxon>
        <taxon>Oceanospirillales</taxon>
        <taxon>Alcanivoracaceae</taxon>
        <taxon>Alcanivorax</taxon>
    </lineage>
</organism>
<feature type="binding site" evidence="5">
    <location>
        <position position="100"/>
    </location>
    <ligand>
        <name>substrate</name>
    </ligand>
</feature>
<comment type="caution">
    <text evidence="7">The sequence shown here is derived from an EMBL/GenBank/DDBJ whole genome shotgun (WGS) entry which is preliminary data.</text>
</comment>